<feature type="region of interest" description="Disordered" evidence="1">
    <location>
        <begin position="1"/>
        <end position="39"/>
    </location>
</feature>
<sequence length="285" mass="31354">MGKGKPEYTIKSSKSEKAWRKTTGILRDVPETDLKGQTLPEPEVVPRESRSARITPVSISRGPTYIDDVTLDAMITSGMMESLGPVNFAQFRVPLRPANAYPGQHDSFGGQIDYNLNWMARNITLGDPPQGKGSLVSRLKKFQQSTKDLQLVEDEDEPPKKDPRFLLQQLTMAEARNPQVAEEKTESLMQWFDRSVENELKKRKETCCGGATSFADVMPPAPKDLNVSKGVMEKMAEASASRIEIASQMQMTPDTELTEAVDKLAKAEAMCAFAGAVKAAEAAAE</sequence>
<feature type="non-terminal residue" evidence="2">
    <location>
        <position position="285"/>
    </location>
</feature>
<dbReference type="EMBL" id="JAPWTJ010000868">
    <property type="protein sequence ID" value="KAJ8975140.1"/>
    <property type="molecule type" value="Genomic_DNA"/>
</dbReference>
<dbReference type="Proteomes" id="UP001162164">
    <property type="component" value="Unassembled WGS sequence"/>
</dbReference>
<reference evidence="2" key="1">
    <citation type="journal article" date="2023" name="Insect Mol. Biol.">
        <title>Genome sequencing provides insights into the evolution of gene families encoding plant cell wall-degrading enzymes in longhorned beetles.</title>
        <authorList>
            <person name="Shin N.R."/>
            <person name="Okamura Y."/>
            <person name="Kirsch R."/>
            <person name="Pauchet Y."/>
        </authorList>
    </citation>
    <scope>NUCLEOTIDE SEQUENCE</scope>
    <source>
        <strain evidence="2">MMC_N1</strain>
    </source>
</reference>
<keyword evidence="3" id="KW-1185">Reference proteome</keyword>
<evidence type="ECO:0000313" key="3">
    <source>
        <dbReference type="Proteomes" id="UP001162164"/>
    </source>
</evidence>
<name>A0ABQ9JC52_9CUCU</name>
<evidence type="ECO:0000256" key="1">
    <source>
        <dbReference type="SAM" id="MobiDB-lite"/>
    </source>
</evidence>
<comment type="caution">
    <text evidence="2">The sequence shown here is derived from an EMBL/GenBank/DDBJ whole genome shotgun (WGS) entry which is preliminary data.</text>
</comment>
<accession>A0ABQ9JC52</accession>
<feature type="compositionally biased region" description="Basic and acidic residues" evidence="1">
    <location>
        <begin position="1"/>
        <end position="19"/>
    </location>
</feature>
<protein>
    <submittedName>
        <fullName evidence="2">Uncharacterized protein</fullName>
    </submittedName>
</protein>
<gene>
    <name evidence="2" type="ORF">NQ317_015274</name>
</gene>
<organism evidence="2 3">
    <name type="scientific">Molorchus minor</name>
    <dbReference type="NCBI Taxonomy" id="1323400"/>
    <lineage>
        <taxon>Eukaryota</taxon>
        <taxon>Metazoa</taxon>
        <taxon>Ecdysozoa</taxon>
        <taxon>Arthropoda</taxon>
        <taxon>Hexapoda</taxon>
        <taxon>Insecta</taxon>
        <taxon>Pterygota</taxon>
        <taxon>Neoptera</taxon>
        <taxon>Endopterygota</taxon>
        <taxon>Coleoptera</taxon>
        <taxon>Polyphaga</taxon>
        <taxon>Cucujiformia</taxon>
        <taxon>Chrysomeloidea</taxon>
        <taxon>Cerambycidae</taxon>
        <taxon>Lamiinae</taxon>
        <taxon>Monochamini</taxon>
        <taxon>Molorchus</taxon>
    </lineage>
</organism>
<proteinExistence type="predicted"/>
<evidence type="ECO:0000313" key="2">
    <source>
        <dbReference type="EMBL" id="KAJ8975140.1"/>
    </source>
</evidence>